<evidence type="ECO:0000259" key="8">
    <source>
        <dbReference type="PROSITE" id="PS50006"/>
    </source>
</evidence>
<keyword evidence="7" id="KW-1133">Transmembrane helix</keyword>
<dbReference type="Pfam" id="PF25876">
    <property type="entry name" value="HH_MFP_RND"/>
    <property type="match status" value="1"/>
</dbReference>
<evidence type="ECO:0000256" key="2">
    <source>
        <dbReference type="ARBA" id="ARBA00009477"/>
    </source>
</evidence>
<dbReference type="Proteomes" id="UP000706525">
    <property type="component" value="Unassembled WGS sequence"/>
</dbReference>
<reference evidence="9 10" key="1">
    <citation type="submission" date="2021-08" db="EMBL/GenBank/DDBJ databases">
        <authorList>
            <person name="Peeters C."/>
        </authorList>
    </citation>
    <scope>NUCLEOTIDE SEQUENCE [LARGE SCALE GENOMIC DNA]</scope>
    <source>
        <strain evidence="9 10">LMG 32289</strain>
    </source>
</reference>
<dbReference type="Gene3D" id="2.40.50.100">
    <property type="match status" value="1"/>
</dbReference>
<accession>A0ABM8XGT6</accession>
<dbReference type="InterPro" id="IPR058624">
    <property type="entry name" value="MdtA-like_HH"/>
</dbReference>
<dbReference type="Pfam" id="PF25967">
    <property type="entry name" value="RND-MFP_C"/>
    <property type="match status" value="1"/>
</dbReference>
<evidence type="ECO:0000256" key="1">
    <source>
        <dbReference type="ARBA" id="ARBA00004236"/>
    </source>
</evidence>
<comment type="similarity">
    <text evidence="2">Belongs to the membrane fusion protein (MFP) (TC 8.A.1) family.</text>
</comment>
<dbReference type="InterPro" id="IPR058627">
    <property type="entry name" value="MdtA-like_C"/>
</dbReference>
<dbReference type="Gene3D" id="2.40.30.170">
    <property type="match status" value="1"/>
</dbReference>
<dbReference type="InterPro" id="IPR058626">
    <property type="entry name" value="MdtA-like_b-barrel"/>
</dbReference>
<dbReference type="EMBL" id="CAJZAG010000008">
    <property type="protein sequence ID" value="CAG9179274.1"/>
    <property type="molecule type" value="Genomic_DNA"/>
</dbReference>
<name>A0ABM8XGT6_9BURK</name>
<dbReference type="RefSeq" id="WP_223991908.1">
    <property type="nucleotide sequence ID" value="NZ_CAJZAG010000008.1"/>
</dbReference>
<organism evidence="9 10">
    <name type="scientific">Cupriavidus pampae</name>
    <dbReference type="NCBI Taxonomy" id="659251"/>
    <lineage>
        <taxon>Bacteria</taxon>
        <taxon>Pseudomonadati</taxon>
        <taxon>Pseudomonadota</taxon>
        <taxon>Betaproteobacteria</taxon>
        <taxon>Burkholderiales</taxon>
        <taxon>Burkholderiaceae</taxon>
        <taxon>Cupriavidus</taxon>
    </lineage>
</organism>
<dbReference type="InterPro" id="IPR006143">
    <property type="entry name" value="RND_pump_MFP"/>
</dbReference>
<comment type="subcellular location">
    <subcellularLocation>
        <location evidence="1">Cell membrane</location>
    </subcellularLocation>
</comment>
<dbReference type="SUPFAM" id="SSF111369">
    <property type="entry name" value="HlyD-like secretion proteins"/>
    <property type="match status" value="1"/>
</dbReference>
<evidence type="ECO:0000256" key="6">
    <source>
        <dbReference type="ARBA" id="ARBA00023136"/>
    </source>
</evidence>
<dbReference type="Gene3D" id="1.10.287.470">
    <property type="entry name" value="Helix hairpin bin"/>
    <property type="match status" value="1"/>
</dbReference>
<dbReference type="PROSITE" id="PS50006">
    <property type="entry name" value="FHA_DOMAIN"/>
    <property type="match status" value="1"/>
</dbReference>
<sequence>MTATTRPHKRPLTRIAIATLLIVGVAAYVASRLLAPHATKAPTPPIGVTTARAQAQDVDIGLVGVGTVQAMQTVTVKPRIDGQLESVGFVEGQDVKQGQVLARIDPRTFQAQLEQAQATRARDAANLANAKLDLTRFQGLIKENATTQQTLDTQRATVAQLEASVHTDDAQIALARVQLDFTTITAPLAGRVGARLVDPGNIVHATDTTGLVVIRQIDPIDVVFTLPEEAVSRIHAATHDDQTTLLVDANERESGKRLSEGKLILVNNTIDTTSGTIQLKARFPNPQHTLWPGQYVDARLVLGQRMQAVTVPSSAIQRNDAGTYVYAVQPDDTVSMRPVEVAELQGNRAVIAKGVAAGDRVVAEGQYKLRAGAKIVESAPTAATRTPTAAAPRS</sequence>
<feature type="domain" description="FHA" evidence="8">
    <location>
        <begin position="211"/>
        <end position="263"/>
    </location>
</feature>
<feature type="transmembrane region" description="Helical" evidence="7">
    <location>
        <begin position="12"/>
        <end position="30"/>
    </location>
</feature>
<gene>
    <name evidence="9" type="primary">mdtA_5</name>
    <name evidence="9" type="ORF">LMG32289_04315</name>
</gene>
<dbReference type="PANTHER" id="PTHR30469">
    <property type="entry name" value="MULTIDRUG RESISTANCE PROTEIN MDTA"/>
    <property type="match status" value="1"/>
</dbReference>
<dbReference type="Pfam" id="PF25944">
    <property type="entry name" value="Beta-barrel_RND"/>
    <property type="match status" value="1"/>
</dbReference>
<evidence type="ECO:0000313" key="9">
    <source>
        <dbReference type="EMBL" id="CAG9179274.1"/>
    </source>
</evidence>
<keyword evidence="5" id="KW-0997">Cell inner membrane</keyword>
<evidence type="ECO:0000313" key="10">
    <source>
        <dbReference type="Proteomes" id="UP000706525"/>
    </source>
</evidence>
<keyword evidence="6 7" id="KW-0472">Membrane</keyword>
<protein>
    <submittedName>
        <fullName evidence="9">Multidrug resistance protein MdtA</fullName>
    </submittedName>
</protein>
<dbReference type="PANTHER" id="PTHR30469:SF12">
    <property type="entry name" value="MULTIDRUG RESISTANCE PROTEIN MDTA"/>
    <property type="match status" value="1"/>
</dbReference>
<keyword evidence="3" id="KW-0813">Transport</keyword>
<keyword evidence="10" id="KW-1185">Reference proteome</keyword>
<evidence type="ECO:0000256" key="3">
    <source>
        <dbReference type="ARBA" id="ARBA00022448"/>
    </source>
</evidence>
<dbReference type="InterPro" id="IPR058625">
    <property type="entry name" value="MdtA-like_BSH"/>
</dbReference>
<evidence type="ECO:0000256" key="5">
    <source>
        <dbReference type="ARBA" id="ARBA00022519"/>
    </source>
</evidence>
<evidence type="ECO:0000256" key="4">
    <source>
        <dbReference type="ARBA" id="ARBA00022475"/>
    </source>
</evidence>
<dbReference type="InterPro" id="IPR000253">
    <property type="entry name" value="FHA_dom"/>
</dbReference>
<keyword evidence="7" id="KW-0812">Transmembrane</keyword>
<dbReference type="Pfam" id="PF25917">
    <property type="entry name" value="BSH_RND"/>
    <property type="match status" value="1"/>
</dbReference>
<evidence type="ECO:0000256" key="7">
    <source>
        <dbReference type="SAM" id="Phobius"/>
    </source>
</evidence>
<comment type="caution">
    <text evidence="9">The sequence shown here is derived from an EMBL/GenBank/DDBJ whole genome shotgun (WGS) entry which is preliminary data.</text>
</comment>
<dbReference type="Gene3D" id="2.40.420.20">
    <property type="match status" value="1"/>
</dbReference>
<proteinExistence type="inferred from homology"/>
<dbReference type="NCBIfam" id="TIGR01730">
    <property type="entry name" value="RND_mfp"/>
    <property type="match status" value="1"/>
</dbReference>
<keyword evidence="4" id="KW-1003">Cell membrane</keyword>